<evidence type="ECO:0000313" key="4">
    <source>
        <dbReference type="EMBL" id="GLX85014.1"/>
    </source>
</evidence>
<sequence length="666" mass="74591">MTSELQQKQLLEEESAWLEKRTSKSNKTLTGLALSGGGIRSATFNLGVLQALEKHQILKNVDITSSVSGGGYIASCLSWFQQKKGQFPFGTQRQDHGKLGGAVLAWLRSHACFLTPGDGINKLSLFTALFTGTFINLFILLPLFIGLFFLLAIDFSSFQLPLKKQHDTNLFGIATLLGFSGIGLCIVLMICAALSTRINGLKNRATEKIRYLLTKVTQWSIFFIIIGHLPLLHDKVESFTDKIAHGSVTVSIVSALLSLLLIWRGDRTEKGQSIGSIILVKLLIYTFCLSVFIFTYHLARYWLIPEEYFLPLPFILWTLTSVVLALLCDINLISMHGYYRNRLRDTFMPTDVPKTDGQGSFEIAEGGWQESQLCYLAQFTQNKGPYHIINCNVELVDSKHPKYKNRNGDNFTFTPVMSGSSATGYISTKRYMSGKVDLASVTAISGAAVATNTSHTQGVALNFIMALFNLRLGCWYPNPKATLAHKERKPLWYHCIFRDMFGKGLDENRRFIHLSDGGHFENLGAYELFKRKAKLIISVDAGADPDFKFHDLAKLTELIRVDFGAKLALDTSPLVPDGKGFSQTAWVIGDISYEDGSKGKFIYVKSAMLTQLSPDIVGYKHENPTFPDQTTADQFFDEYQFEAYRELGFQITHRMLTRDPAIKELL</sequence>
<dbReference type="Proteomes" id="UP001157134">
    <property type="component" value="Unassembled WGS sequence"/>
</dbReference>
<evidence type="ECO:0000313" key="5">
    <source>
        <dbReference type="Proteomes" id="UP001157134"/>
    </source>
</evidence>
<dbReference type="RefSeq" id="WP_284296730.1">
    <property type="nucleotide sequence ID" value="NZ_BSSV01000002.1"/>
</dbReference>
<keyword evidence="2" id="KW-0472">Membrane</keyword>
<accession>A0ABQ6HBV1</accession>
<organism evidence="4 5">
    <name type="scientific">Thalassotalea loyana</name>
    <dbReference type="NCBI Taxonomy" id="280483"/>
    <lineage>
        <taxon>Bacteria</taxon>
        <taxon>Pseudomonadati</taxon>
        <taxon>Pseudomonadota</taxon>
        <taxon>Gammaproteobacteria</taxon>
        <taxon>Alteromonadales</taxon>
        <taxon>Colwelliaceae</taxon>
        <taxon>Thalassotalea</taxon>
    </lineage>
</organism>
<feature type="transmembrane region" description="Helical" evidence="2">
    <location>
        <begin position="243"/>
        <end position="262"/>
    </location>
</feature>
<feature type="transmembrane region" description="Helical" evidence="2">
    <location>
        <begin position="274"/>
        <end position="294"/>
    </location>
</feature>
<reference evidence="4 5" key="1">
    <citation type="submission" date="2023-03" db="EMBL/GenBank/DDBJ databases">
        <title>Thalassotalea loyana LMG 22536T draft genome sequence.</title>
        <authorList>
            <person name="Sawabe T."/>
        </authorList>
    </citation>
    <scope>NUCLEOTIDE SEQUENCE [LARGE SCALE GENOMIC DNA]</scope>
    <source>
        <strain evidence="4 5">LMG 22536</strain>
    </source>
</reference>
<keyword evidence="1" id="KW-0443">Lipid metabolism</keyword>
<comment type="caution">
    <text evidence="4">The sequence shown here is derived from an EMBL/GenBank/DDBJ whole genome shotgun (WGS) entry which is preliminary data.</text>
</comment>
<dbReference type="SUPFAM" id="SSF52151">
    <property type="entry name" value="FabD/lysophospholipase-like"/>
    <property type="match status" value="1"/>
</dbReference>
<keyword evidence="5" id="KW-1185">Reference proteome</keyword>
<dbReference type="InterPro" id="IPR016035">
    <property type="entry name" value="Acyl_Trfase/lysoPLipase"/>
</dbReference>
<dbReference type="Pfam" id="PF01734">
    <property type="entry name" value="Patatin"/>
    <property type="match status" value="1"/>
</dbReference>
<evidence type="ECO:0000259" key="3">
    <source>
        <dbReference type="Pfam" id="PF01734"/>
    </source>
</evidence>
<feature type="transmembrane region" description="Helical" evidence="2">
    <location>
        <begin position="314"/>
        <end position="334"/>
    </location>
</feature>
<dbReference type="PANTHER" id="PTHR10728">
    <property type="entry name" value="CYTOSOLIC PHOSPHOLIPASE A2"/>
    <property type="match status" value="1"/>
</dbReference>
<name>A0ABQ6HBV1_9GAMM</name>
<proteinExistence type="predicted"/>
<dbReference type="PANTHER" id="PTHR10728:SF40">
    <property type="entry name" value="PATATIN FAMILY PROTEIN"/>
    <property type="match status" value="1"/>
</dbReference>
<dbReference type="EMBL" id="BSSV01000002">
    <property type="protein sequence ID" value="GLX85014.1"/>
    <property type="molecule type" value="Genomic_DNA"/>
</dbReference>
<feature type="domain" description="PNPLA" evidence="3">
    <location>
        <begin position="32"/>
        <end position="84"/>
    </location>
</feature>
<feature type="transmembrane region" description="Helical" evidence="2">
    <location>
        <begin position="212"/>
        <end position="231"/>
    </location>
</feature>
<dbReference type="Gene3D" id="3.40.1090.10">
    <property type="entry name" value="Cytosolic phospholipase A2 catalytic domain"/>
    <property type="match status" value="2"/>
</dbReference>
<evidence type="ECO:0000256" key="1">
    <source>
        <dbReference type="ARBA" id="ARBA00023098"/>
    </source>
</evidence>
<keyword evidence="2" id="KW-1133">Transmembrane helix</keyword>
<feature type="transmembrane region" description="Helical" evidence="2">
    <location>
        <begin position="170"/>
        <end position="191"/>
    </location>
</feature>
<evidence type="ECO:0000256" key="2">
    <source>
        <dbReference type="SAM" id="Phobius"/>
    </source>
</evidence>
<dbReference type="InterPro" id="IPR002641">
    <property type="entry name" value="PNPLA_dom"/>
</dbReference>
<keyword evidence="2" id="KW-0812">Transmembrane</keyword>
<protein>
    <recommendedName>
        <fullName evidence="3">PNPLA domain-containing protein</fullName>
    </recommendedName>
</protein>
<gene>
    <name evidence="4" type="ORF">tloyanaT_12660</name>
</gene>
<feature type="transmembrane region" description="Helical" evidence="2">
    <location>
        <begin position="123"/>
        <end position="150"/>
    </location>
</feature>